<comment type="pathway">
    <text evidence="1">Lipid metabolism.</text>
</comment>
<keyword evidence="4" id="KW-0443">Lipid metabolism</keyword>
<evidence type="ECO:0000256" key="5">
    <source>
        <dbReference type="ARBA" id="ARBA00023315"/>
    </source>
</evidence>
<keyword evidence="6" id="KW-0472">Membrane</keyword>
<dbReference type="Proteomes" id="UP001595445">
    <property type="component" value="Unassembled WGS sequence"/>
</dbReference>
<keyword evidence="2" id="KW-0444">Lipid biosynthesis</keyword>
<keyword evidence="3" id="KW-0808">Transferase</keyword>
<accession>A0ABV7DS26</accession>
<keyword evidence="6" id="KW-1133">Transmembrane helix</keyword>
<keyword evidence="5 8" id="KW-0012">Acyltransferase</keyword>
<dbReference type="Pfam" id="PF01553">
    <property type="entry name" value="Acyltransferase"/>
    <property type="match status" value="1"/>
</dbReference>
<evidence type="ECO:0000313" key="8">
    <source>
        <dbReference type="EMBL" id="MFC3085343.1"/>
    </source>
</evidence>
<dbReference type="CDD" id="cd07989">
    <property type="entry name" value="LPLAT_AGPAT-like"/>
    <property type="match status" value="1"/>
</dbReference>
<evidence type="ECO:0000256" key="3">
    <source>
        <dbReference type="ARBA" id="ARBA00022679"/>
    </source>
</evidence>
<keyword evidence="9" id="KW-1185">Reference proteome</keyword>
<name>A0ABV7DS26_9RHOB</name>
<dbReference type="PANTHER" id="PTHR10434">
    <property type="entry name" value="1-ACYL-SN-GLYCEROL-3-PHOSPHATE ACYLTRANSFERASE"/>
    <property type="match status" value="1"/>
</dbReference>
<gene>
    <name evidence="8" type="ORF">ACFOD6_04690</name>
</gene>
<evidence type="ECO:0000256" key="1">
    <source>
        <dbReference type="ARBA" id="ARBA00005189"/>
    </source>
</evidence>
<feature type="transmembrane region" description="Helical" evidence="6">
    <location>
        <begin position="22"/>
        <end position="46"/>
    </location>
</feature>
<sequence>MSGWQDVPPPRQRIGPLGWFRVAWRGGLIGLATYGGLLVLLLVRLVEWPLYGQARPVTPRITQGVCRFVLRALGLPLVVQGRPMAAPGAIVANHAGWLDIFVLNAVQQVYFVAKAEVAAWPGIGWLARATGTVFIARKGVEAKRQQQVFEVRLHAGHRLLFFPEGTSTDAIRVLPFKSTLFQAFFEPALVRSMHIQPVTVILHAPEGADRRHYGWWGDMDFASHLLQVLATPRQGKVEVIFHPEVPVDAFENRKVLAQHCERVIRTAHVRAVE</sequence>
<feature type="domain" description="Phospholipid/glycerol acyltransferase" evidence="7">
    <location>
        <begin position="88"/>
        <end position="203"/>
    </location>
</feature>
<evidence type="ECO:0000256" key="2">
    <source>
        <dbReference type="ARBA" id="ARBA00022516"/>
    </source>
</evidence>
<protein>
    <submittedName>
        <fullName evidence="8">Lysophospholipid acyltransferase family protein</fullName>
    </submittedName>
</protein>
<dbReference type="SUPFAM" id="SSF69593">
    <property type="entry name" value="Glycerol-3-phosphate (1)-acyltransferase"/>
    <property type="match status" value="1"/>
</dbReference>
<evidence type="ECO:0000256" key="4">
    <source>
        <dbReference type="ARBA" id="ARBA00023098"/>
    </source>
</evidence>
<dbReference type="RefSeq" id="WP_197647291.1">
    <property type="nucleotide sequence ID" value="NZ_JAEACP010000026.1"/>
</dbReference>
<organism evidence="8 9">
    <name type="scientific">Tabrizicola soli</name>
    <dbReference type="NCBI Taxonomy" id="2185115"/>
    <lineage>
        <taxon>Bacteria</taxon>
        <taxon>Pseudomonadati</taxon>
        <taxon>Pseudomonadota</taxon>
        <taxon>Alphaproteobacteria</taxon>
        <taxon>Rhodobacterales</taxon>
        <taxon>Paracoccaceae</taxon>
        <taxon>Tabrizicola</taxon>
    </lineage>
</organism>
<evidence type="ECO:0000313" key="9">
    <source>
        <dbReference type="Proteomes" id="UP001595445"/>
    </source>
</evidence>
<evidence type="ECO:0000259" key="7">
    <source>
        <dbReference type="SMART" id="SM00563"/>
    </source>
</evidence>
<dbReference type="GO" id="GO:0016746">
    <property type="term" value="F:acyltransferase activity"/>
    <property type="evidence" value="ECO:0007669"/>
    <property type="project" value="UniProtKB-KW"/>
</dbReference>
<dbReference type="InterPro" id="IPR002123">
    <property type="entry name" value="Plipid/glycerol_acylTrfase"/>
</dbReference>
<dbReference type="EMBL" id="JBHRSM010000009">
    <property type="protein sequence ID" value="MFC3085343.1"/>
    <property type="molecule type" value="Genomic_DNA"/>
</dbReference>
<keyword evidence="6" id="KW-0812">Transmembrane</keyword>
<proteinExistence type="predicted"/>
<evidence type="ECO:0000256" key="6">
    <source>
        <dbReference type="SAM" id="Phobius"/>
    </source>
</evidence>
<dbReference type="PANTHER" id="PTHR10434:SF64">
    <property type="entry name" value="1-ACYL-SN-GLYCEROL-3-PHOSPHATE ACYLTRANSFERASE-RELATED"/>
    <property type="match status" value="1"/>
</dbReference>
<reference evidence="9" key="1">
    <citation type="journal article" date="2019" name="Int. J. Syst. Evol. Microbiol.">
        <title>The Global Catalogue of Microorganisms (GCM) 10K type strain sequencing project: providing services to taxonomists for standard genome sequencing and annotation.</title>
        <authorList>
            <consortium name="The Broad Institute Genomics Platform"/>
            <consortium name="The Broad Institute Genome Sequencing Center for Infectious Disease"/>
            <person name="Wu L."/>
            <person name="Ma J."/>
        </authorList>
    </citation>
    <scope>NUCLEOTIDE SEQUENCE [LARGE SCALE GENOMIC DNA]</scope>
    <source>
        <strain evidence="9">KCTC 62102</strain>
    </source>
</reference>
<dbReference type="SMART" id="SM00563">
    <property type="entry name" value="PlsC"/>
    <property type="match status" value="1"/>
</dbReference>
<comment type="caution">
    <text evidence="8">The sequence shown here is derived from an EMBL/GenBank/DDBJ whole genome shotgun (WGS) entry which is preliminary data.</text>
</comment>